<dbReference type="AlphaFoldDB" id="A0A430B3P2"/>
<evidence type="ECO:0008006" key="4">
    <source>
        <dbReference type="Google" id="ProtNLM"/>
    </source>
</evidence>
<evidence type="ECO:0000256" key="1">
    <source>
        <dbReference type="SAM" id="Phobius"/>
    </source>
</evidence>
<organism evidence="2 3">
    <name type="scientific">Vagococcus carniphilus</name>
    <dbReference type="NCBI Taxonomy" id="218144"/>
    <lineage>
        <taxon>Bacteria</taxon>
        <taxon>Bacillati</taxon>
        <taxon>Bacillota</taxon>
        <taxon>Bacilli</taxon>
        <taxon>Lactobacillales</taxon>
        <taxon>Enterococcaceae</taxon>
        <taxon>Vagococcus</taxon>
    </lineage>
</organism>
<keyword evidence="1" id="KW-0812">Transmembrane</keyword>
<dbReference type="GeneID" id="95579626"/>
<keyword evidence="3" id="KW-1185">Reference proteome</keyword>
<dbReference type="EMBL" id="NGKB01000006">
    <property type="protein sequence ID" value="RSU14967.1"/>
    <property type="molecule type" value="Genomic_DNA"/>
</dbReference>
<dbReference type="Proteomes" id="UP000288028">
    <property type="component" value="Unassembled WGS sequence"/>
</dbReference>
<gene>
    <name evidence="2" type="ORF">CBF28_07815</name>
</gene>
<evidence type="ECO:0000313" key="3">
    <source>
        <dbReference type="Proteomes" id="UP000288028"/>
    </source>
</evidence>
<feature type="transmembrane region" description="Helical" evidence="1">
    <location>
        <begin position="40"/>
        <end position="63"/>
    </location>
</feature>
<name>A0A430B3P2_9ENTE</name>
<accession>A0A430B3P2</accession>
<keyword evidence="1" id="KW-1133">Transmembrane helix</keyword>
<protein>
    <recommendedName>
        <fullName evidence="4">HrgC protein</fullName>
    </recommendedName>
</protein>
<dbReference type="RefSeq" id="WP_126793714.1">
    <property type="nucleotide sequence ID" value="NZ_CP060720.1"/>
</dbReference>
<feature type="transmembrane region" description="Helical" evidence="1">
    <location>
        <begin position="16"/>
        <end position="34"/>
    </location>
</feature>
<reference evidence="2 3" key="1">
    <citation type="submission" date="2017-05" db="EMBL/GenBank/DDBJ databases">
        <title>Vagococcus spp. assemblies.</title>
        <authorList>
            <person name="Gulvik C.A."/>
        </authorList>
    </citation>
    <scope>NUCLEOTIDE SEQUENCE [LARGE SCALE GENOMIC DNA]</scope>
    <source>
        <strain evidence="2 3">SS1714</strain>
    </source>
</reference>
<comment type="caution">
    <text evidence="2">The sequence shown here is derived from an EMBL/GenBank/DDBJ whole genome shotgun (WGS) entry which is preliminary data.</text>
</comment>
<keyword evidence="1" id="KW-0472">Membrane</keyword>
<evidence type="ECO:0000313" key="2">
    <source>
        <dbReference type="EMBL" id="RSU14967.1"/>
    </source>
</evidence>
<dbReference type="OrthoDB" id="5233at2"/>
<proteinExistence type="predicted"/>
<sequence length="110" mass="12740">MFVNLYNPRTNQAKQAKVGFSWTVFFFGSIPALFRGDWKWFFIMLLANTLTAGFAHLVFMFLYNKLYLSDLIVAGFVPSDEASKRILLSKGFIVETRQDSPFDDFDDLDF</sequence>